<dbReference type="SMART" id="SM00448">
    <property type="entry name" value="REC"/>
    <property type="match status" value="1"/>
</dbReference>
<sequence>MNQGEMGMDLADRNEAAPTILVVDDAPFFRRSVRNDLEKHGFRVLDSNHGGEARTLLAQENVCVVLTDLDMPQMNGLNVLRMVREQYPELPVIIISSHQDFSAARQVLRHGALDYLVKPLEEDELIESVRRAVDVHRASLDEA</sequence>
<dbReference type="InterPro" id="IPR001789">
    <property type="entry name" value="Sig_transdc_resp-reg_receiver"/>
</dbReference>
<dbReference type="InterPro" id="IPR050595">
    <property type="entry name" value="Bact_response_regulator"/>
</dbReference>
<keyword evidence="1 2" id="KW-0597">Phosphoprotein</keyword>
<feature type="modified residue" description="4-aspartylphosphate" evidence="2">
    <location>
        <position position="68"/>
    </location>
</feature>
<evidence type="ECO:0000313" key="4">
    <source>
        <dbReference type="EMBL" id="HDR46359.1"/>
    </source>
</evidence>
<dbReference type="Proteomes" id="UP000886162">
    <property type="component" value="Unassembled WGS sequence"/>
</dbReference>
<dbReference type="GO" id="GO:0000160">
    <property type="term" value="P:phosphorelay signal transduction system"/>
    <property type="evidence" value="ECO:0007669"/>
    <property type="project" value="InterPro"/>
</dbReference>
<dbReference type="EMBL" id="DSDO01000102">
    <property type="protein sequence ID" value="HDR46359.1"/>
    <property type="molecule type" value="Genomic_DNA"/>
</dbReference>
<comment type="caution">
    <text evidence="4">The sequence shown here is derived from an EMBL/GenBank/DDBJ whole genome shotgun (WGS) entry which is preliminary data.</text>
</comment>
<gene>
    <name evidence="4" type="ORF">ENN94_01510</name>
</gene>
<proteinExistence type="predicted"/>
<organism evidence="4">
    <name type="scientific">Geoalkalibacter subterraneus</name>
    <dbReference type="NCBI Taxonomy" id="483547"/>
    <lineage>
        <taxon>Bacteria</taxon>
        <taxon>Pseudomonadati</taxon>
        <taxon>Thermodesulfobacteriota</taxon>
        <taxon>Desulfuromonadia</taxon>
        <taxon>Desulfuromonadales</taxon>
        <taxon>Geoalkalibacteraceae</taxon>
        <taxon>Geoalkalibacter</taxon>
    </lineage>
</organism>
<accession>A0A831LPV5</accession>
<dbReference type="PROSITE" id="PS50110">
    <property type="entry name" value="RESPONSE_REGULATORY"/>
    <property type="match status" value="1"/>
</dbReference>
<feature type="domain" description="Response regulatory" evidence="3">
    <location>
        <begin position="19"/>
        <end position="133"/>
    </location>
</feature>
<evidence type="ECO:0000256" key="1">
    <source>
        <dbReference type="ARBA" id="ARBA00022553"/>
    </source>
</evidence>
<dbReference type="PANTHER" id="PTHR44591">
    <property type="entry name" value="STRESS RESPONSE REGULATOR PROTEIN 1"/>
    <property type="match status" value="1"/>
</dbReference>
<dbReference type="PANTHER" id="PTHR44591:SF19">
    <property type="entry name" value="TWO-COMPONENT RESPONSE REGULATOR-RELATED"/>
    <property type="match status" value="1"/>
</dbReference>
<dbReference type="CDD" id="cd17536">
    <property type="entry name" value="REC_YesN-like"/>
    <property type="match status" value="1"/>
</dbReference>
<reference evidence="4" key="1">
    <citation type="journal article" date="2020" name="mSystems">
        <title>Genome- and Community-Level Interaction Insights into Carbon Utilization and Element Cycling Functions of Hydrothermarchaeota in Hydrothermal Sediment.</title>
        <authorList>
            <person name="Zhou Z."/>
            <person name="Liu Y."/>
            <person name="Xu W."/>
            <person name="Pan J."/>
            <person name="Luo Z.H."/>
            <person name="Li M."/>
        </authorList>
    </citation>
    <scope>NUCLEOTIDE SEQUENCE [LARGE SCALE GENOMIC DNA]</scope>
    <source>
        <strain evidence="4">SpSt-1220</strain>
    </source>
</reference>
<name>A0A831LPV5_9BACT</name>
<evidence type="ECO:0000256" key="2">
    <source>
        <dbReference type="PROSITE-ProRule" id="PRU00169"/>
    </source>
</evidence>
<dbReference type="Pfam" id="PF00072">
    <property type="entry name" value="Response_reg"/>
    <property type="match status" value="1"/>
</dbReference>
<dbReference type="AlphaFoldDB" id="A0A831LPV5"/>
<dbReference type="InterPro" id="IPR011006">
    <property type="entry name" value="CheY-like_superfamily"/>
</dbReference>
<dbReference type="Gene3D" id="3.40.50.2300">
    <property type="match status" value="1"/>
</dbReference>
<protein>
    <submittedName>
        <fullName evidence="4">Response regulator</fullName>
    </submittedName>
</protein>
<feature type="non-terminal residue" evidence="4">
    <location>
        <position position="143"/>
    </location>
</feature>
<evidence type="ECO:0000259" key="3">
    <source>
        <dbReference type="PROSITE" id="PS50110"/>
    </source>
</evidence>
<dbReference type="SUPFAM" id="SSF52172">
    <property type="entry name" value="CheY-like"/>
    <property type="match status" value="1"/>
</dbReference>